<dbReference type="STRING" id="1385515.GCA_000423325_01212"/>
<dbReference type="EMBL" id="AVBH01000001">
    <property type="protein sequence ID" value="KGO99911.1"/>
    <property type="molecule type" value="Genomic_DNA"/>
</dbReference>
<name>A0A0A0MC91_9GAMM</name>
<proteinExistence type="predicted"/>
<feature type="transmembrane region" description="Helical" evidence="1">
    <location>
        <begin position="12"/>
        <end position="37"/>
    </location>
</feature>
<evidence type="ECO:0000313" key="3">
    <source>
        <dbReference type="Proteomes" id="UP000030003"/>
    </source>
</evidence>
<reference evidence="2 3" key="1">
    <citation type="submission" date="2013-08" db="EMBL/GenBank/DDBJ databases">
        <title>Genomic analysis of Lysobacter defluvii.</title>
        <authorList>
            <person name="Wang Q."/>
            <person name="Wang G."/>
        </authorList>
    </citation>
    <scope>NUCLEOTIDE SEQUENCE [LARGE SCALE GENOMIC DNA]</scope>
    <source>
        <strain evidence="2 3">IMMIB APB-9</strain>
    </source>
</reference>
<dbReference type="OrthoDB" id="9970986at2"/>
<evidence type="ECO:0000313" key="2">
    <source>
        <dbReference type="EMBL" id="KGO99911.1"/>
    </source>
</evidence>
<feature type="transmembrane region" description="Helical" evidence="1">
    <location>
        <begin position="43"/>
        <end position="64"/>
    </location>
</feature>
<dbReference type="Proteomes" id="UP000030003">
    <property type="component" value="Unassembled WGS sequence"/>
</dbReference>
<organism evidence="2 3">
    <name type="scientific">Lysobacter defluvii IMMIB APB-9 = DSM 18482</name>
    <dbReference type="NCBI Taxonomy" id="1385515"/>
    <lineage>
        <taxon>Bacteria</taxon>
        <taxon>Pseudomonadati</taxon>
        <taxon>Pseudomonadota</taxon>
        <taxon>Gammaproteobacteria</taxon>
        <taxon>Lysobacterales</taxon>
        <taxon>Lysobacteraceae</taxon>
        <taxon>Novilysobacter</taxon>
    </lineage>
</organism>
<dbReference type="AlphaFoldDB" id="A0A0A0MC91"/>
<keyword evidence="3" id="KW-1185">Reference proteome</keyword>
<keyword evidence="1" id="KW-0812">Transmembrane</keyword>
<dbReference type="RefSeq" id="WP_027069618.1">
    <property type="nucleotide sequence ID" value="NZ_AUHT01000006.1"/>
</dbReference>
<gene>
    <name evidence="2" type="ORF">N791_00265</name>
</gene>
<evidence type="ECO:0000256" key="1">
    <source>
        <dbReference type="SAM" id="Phobius"/>
    </source>
</evidence>
<accession>A0A0A0MC91</accession>
<protein>
    <submittedName>
        <fullName evidence="2">Uncharacterized protein</fullName>
    </submittedName>
</protein>
<keyword evidence="1" id="KW-0472">Membrane</keyword>
<sequence>MNSARLATPRRFFVFFLFALAGSITGIVAGPRIVAAFQGSPAWLLPAVLCVSVLLALIAAYLAFRFAGGRAVLRNRP</sequence>
<comment type="caution">
    <text evidence="2">The sequence shown here is derived from an EMBL/GenBank/DDBJ whole genome shotgun (WGS) entry which is preliminary data.</text>
</comment>
<keyword evidence="1" id="KW-1133">Transmembrane helix</keyword>